<dbReference type="PANTHER" id="PTHR38459">
    <property type="entry name" value="PROPHAGE BACTOPRENOL-LINKED GLUCOSE TRANSLOCASE HOMOLOG"/>
    <property type="match status" value="1"/>
</dbReference>
<protein>
    <submittedName>
        <fullName evidence="8">GtrA-like protein</fullName>
    </submittedName>
</protein>
<comment type="similarity">
    <text evidence="2">Belongs to the GtrA family.</text>
</comment>
<organism evidence="8 9">
    <name type="scientific">Klebsiella michiganensis (strain ATCC 8724 / DSM 4798 / JCM 20051 / NBRC 3318 / NRRL B-199 / KCTC 1686 / BUCSAV 143 / CCM 1901)</name>
    <dbReference type="NCBI Taxonomy" id="1006551"/>
    <lineage>
        <taxon>Bacteria</taxon>
        <taxon>Pseudomonadati</taxon>
        <taxon>Pseudomonadota</taxon>
        <taxon>Gammaproteobacteria</taxon>
        <taxon>Enterobacterales</taxon>
        <taxon>Enterobacteriaceae</taxon>
        <taxon>Klebsiella/Raoultella group</taxon>
        <taxon>Klebsiella</taxon>
    </lineage>
</organism>
<evidence type="ECO:0000256" key="4">
    <source>
        <dbReference type="ARBA" id="ARBA00022989"/>
    </source>
</evidence>
<dbReference type="GO" id="GO:0005886">
    <property type="term" value="C:plasma membrane"/>
    <property type="evidence" value="ECO:0007669"/>
    <property type="project" value="TreeGrafter"/>
</dbReference>
<keyword evidence="4 6" id="KW-1133">Transmembrane helix</keyword>
<feature type="transmembrane region" description="Helical" evidence="6">
    <location>
        <begin position="14"/>
        <end position="35"/>
    </location>
</feature>
<dbReference type="HOGENOM" id="CLU_083873_4_4_6"/>
<dbReference type="GO" id="GO:0000271">
    <property type="term" value="P:polysaccharide biosynthetic process"/>
    <property type="evidence" value="ECO:0007669"/>
    <property type="project" value="InterPro"/>
</dbReference>
<comment type="subcellular location">
    <subcellularLocation>
        <location evidence="1">Membrane</location>
        <topology evidence="1">Multi-pass membrane protein</topology>
    </subcellularLocation>
</comment>
<dbReference type="RefSeq" id="WP_014229890.1">
    <property type="nucleotide sequence ID" value="NC_016612.1"/>
</dbReference>
<name>A0A0H3HGF1_KLEM8</name>
<feature type="transmembrane region" description="Helical" evidence="6">
    <location>
        <begin position="78"/>
        <end position="97"/>
    </location>
</feature>
<dbReference type="EMBL" id="CP003218">
    <property type="protein sequence ID" value="AEX06558.1"/>
    <property type="molecule type" value="Genomic_DNA"/>
</dbReference>
<evidence type="ECO:0000259" key="7">
    <source>
        <dbReference type="Pfam" id="PF04138"/>
    </source>
</evidence>
<gene>
    <name evidence="8" type="ordered locus">KOX_24215</name>
</gene>
<proteinExistence type="inferred from homology"/>
<dbReference type="PANTHER" id="PTHR38459:SF1">
    <property type="entry name" value="PROPHAGE BACTOPRENOL-LINKED GLUCOSE TRANSLOCASE HOMOLOG"/>
    <property type="match status" value="1"/>
</dbReference>
<dbReference type="KEGG" id="kox:KOX_24215"/>
<dbReference type="InterPro" id="IPR007267">
    <property type="entry name" value="GtrA_DPMS_TM"/>
</dbReference>
<accession>A0A0H3HGF1</accession>
<reference evidence="8 9" key="1">
    <citation type="journal article" date="2012" name="J. Bacteriol.">
        <title>Complete genome sequence of Klebsiella oxytoca KCTC 1686, used in production of 2,3-butanediol.</title>
        <authorList>
            <person name="Shin S.H."/>
            <person name="Kim S."/>
            <person name="Kim J.Y."/>
            <person name="Lee S."/>
            <person name="Um Y."/>
            <person name="Oh M.K."/>
            <person name="Kim Y.R."/>
            <person name="Lee J."/>
            <person name="Yang K.S."/>
        </authorList>
    </citation>
    <scope>NUCLEOTIDE SEQUENCE [LARGE SCALE GENOMIC DNA]</scope>
    <source>
        <strain evidence="9">ATCC 8724 / DSM 4798 / JCM 20051 / NBRC 3318 / NRRL B-199 / KCTC 1686</strain>
    </source>
</reference>
<evidence type="ECO:0000256" key="6">
    <source>
        <dbReference type="SAM" id="Phobius"/>
    </source>
</evidence>
<dbReference type="InterPro" id="IPR051401">
    <property type="entry name" value="GtrA_CellWall_Glycosyl"/>
</dbReference>
<keyword evidence="3 6" id="KW-0812">Transmembrane</keyword>
<dbReference type="Pfam" id="PF04138">
    <property type="entry name" value="GtrA_DPMS_TM"/>
    <property type="match status" value="1"/>
</dbReference>
<feature type="transmembrane region" description="Helical" evidence="6">
    <location>
        <begin position="103"/>
        <end position="122"/>
    </location>
</feature>
<evidence type="ECO:0000313" key="9">
    <source>
        <dbReference type="Proteomes" id="UP000007843"/>
    </source>
</evidence>
<dbReference type="Proteomes" id="UP000007843">
    <property type="component" value="Chromosome"/>
</dbReference>
<dbReference type="AlphaFoldDB" id="A0A0H3HGF1"/>
<sequence>MINYTLKKNISREAVRYIIVGLANTAITAVVIFGLMHVGVGVYPSNATGYVAGIIFSFVMNAKFTFSTTLSPLRFIKFVSTCAFCYILNLIAMKVFFIVIPNAIYTAQVVGMVIYTTAGFILNKYWSMK</sequence>
<evidence type="ECO:0000256" key="3">
    <source>
        <dbReference type="ARBA" id="ARBA00022692"/>
    </source>
</evidence>
<keyword evidence="5 6" id="KW-0472">Membrane</keyword>
<evidence type="ECO:0000256" key="1">
    <source>
        <dbReference type="ARBA" id="ARBA00004141"/>
    </source>
</evidence>
<feature type="domain" description="GtrA/DPMS transmembrane" evidence="7">
    <location>
        <begin position="16"/>
        <end position="126"/>
    </location>
</feature>
<evidence type="ECO:0000256" key="2">
    <source>
        <dbReference type="ARBA" id="ARBA00009399"/>
    </source>
</evidence>
<evidence type="ECO:0000256" key="5">
    <source>
        <dbReference type="ARBA" id="ARBA00023136"/>
    </source>
</evidence>
<evidence type="ECO:0000313" key="8">
    <source>
        <dbReference type="EMBL" id="AEX06558.1"/>
    </source>
</evidence>
<feature type="transmembrane region" description="Helical" evidence="6">
    <location>
        <begin position="47"/>
        <end position="66"/>
    </location>
</feature>